<sequence length="38" mass="4660">MLLRKKILLILLLTEVISIPHRQQPKYSNNRHMPWNYT</sequence>
<evidence type="ECO:0000256" key="1">
    <source>
        <dbReference type="SAM" id="SignalP"/>
    </source>
</evidence>
<name>A6KDY8_RAT</name>
<protein>
    <submittedName>
        <fullName evidence="2">RCG61259</fullName>
    </submittedName>
</protein>
<dbReference type="EMBL" id="CH474040">
    <property type="protein sequence ID" value="EDL88293.1"/>
    <property type="molecule type" value="Genomic_DNA"/>
</dbReference>
<keyword evidence="1" id="KW-0732">Signal</keyword>
<proteinExistence type="predicted"/>
<evidence type="ECO:0000313" key="3">
    <source>
        <dbReference type="Proteomes" id="UP000234681"/>
    </source>
</evidence>
<gene>
    <name evidence="2" type="ORF">rCG_61259</name>
</gene>
<evidence type="ECO:0000313" key="2">
    <source>
        <dbReference type="EMBL" id="EDL88293.1"/>
    </source>
</evidence>
<reference evidence="2 3" key="1">
    <citation type="submission" date="2005-07" db="EMBL/GenBank/DDBJ databases">
        <authorList>
            <person name="Mural R.J."/>
            <person name="Li P.W."/>
            <person name="Adams M.D."/>
            <person name="Amanatides P.G."/>
            <person name="Baden-Tillson H."/>
            <person name="Barnstead M."/>
            <person name="Chin S.H."/>
            <person name="Dew I."/>
            <person name="Evans C.A."/>
            <person name="Ferriera S."/>
            <person name="Flanigan M."/>
            <person name="Fosler C."/>
            <person name="Glodek A."/>
            <person name="Gu Z."/>
            <person name="Holt R.A."/>
            <person name="Jennings D."/>
            <person name="Kraft C.L."/>
            <person name="Lu F."/>
            <person name="Nguyen T."/>
            <person name="Nusskern D.R."/>
            <person name="Pfannkoch C.M."/>
            <person name="Sitter C."/>
            <person name="Sutton G.G."/>
            <person name="Venter J.C."/>
            <person name="Wang Z."/>
            <person name="Woodage T."/>
            <person name="Zheng X.H."/>
            <person name="Zhong F."/>
        </authorList>
    </citation>
    <scope>NUCLEOTIDE SEQUENCE [LARGE SCALE GENOMIC DNA]</scope>
    <source>
        <strain>BN</strain>
        <strain evidence="3">Sprague-Dawley</strain>
    </source>
</reference>
<feature type="signal peptide" evidence="1">
    <location>
        <begin position="1"/>
        <end position="18"/>
    </location>
</feature>
<accession>A6KDY8</accession>
<dbReference type="Proteomes" id="UP000234681">
    <property type="component" value="Chromosome 15"/>
</dbReference>
<feature type="chain" id="PRO_5039932971" evidence="1">
    <location>
        <begin position="19"/>
        <end position="38"/>
    </location>
</feature>
<organism evidence="2 3">
    <name type="scientific">Rattus norvegicus</name>
    <name type="common">Rat</name>
    <dbReference type="NCBI Taxonomy" id="10116"/>
    <lineage>
        <taxon>Eukaryota</taxon>
        <taxon>Metazoa</taxon>
        <taxon>Chordata</taxon>
        <taxon>Craniata</taxon>
        <taxon>Vertebrata</taxon>
        <taxon>Euteleostomi</taxon>
        <taxon>Mammalia</taxon>
        <taxon>Eutheria</taxon>
        <taxon>Euarchontoglires</taxon>
        <taxon>Glires</taxon>
        <taxon>Rodentia</taxon>
        <taxon>Myomorpha</taxon>
        <taxon>Muroidea</taxon>
        <taxon>Muridae</taxon>
        <taxon>Murinae</taxon>
        <taxon>Rattus</taxon>
    </lineage>
</organism>
<dbReference type="AlphaFoldDB" id="A6KDY8"/>